<protein>
    <submittedName>
        <fullName evidence="1">13217_t:CDS:1</fullName>
    </submittedName>
</protein>
<evidence type="ECO:0000313" key="1">
    <source>
        <dbReference type="EMBL" id="CAG8796912.1"/>
    </source>
</evidence>
<accession>A0ACA9RJG3</accession>
<dbReference type="Proteomes" id="UP000789366">
    <property type="component" value="Unassembled WGS sequence"/>
</dbReference>
<sequence>HSNLEPLLKAQCKKLLKINNKLATNLDLIELKLVVENLHTQLQDETTSLAEKWQIRSNTKWVKEDKKLIRYFFA</sequence>
<comment type="caution">
    <text evidence="1">The sequence shown here is derived from an EMBL/GenBank/DDBJ whole genome shotgun (WGS) entry which is preliminary data.</text>
</comment>
<proteinExistence type="predicted"/>
<name>A0ACA9RJG3_9GLOM</name>
<gene>
    <name evidence="1" type="ORF">SPELUC_LOCUS17708</name>
</gene>
<dbReference type="EMBL" id="CAJVPW010075260">
    <property type="protein sequence ID" value="CAG8796912.1"/>
    <property type="molecule type" value="Genomic_DNA"/>
</dbReference>
<keyword evidence="2" id="KW-1185">Reference proteome</keyword>
<reference evidence="1" key="1">
    <citation type="submission" date="2021-06" db="EMBL/GenBank/DDBJ databases">
        <authorList>
            <person name="Kallberg Y."/>
            <person name="Tangrot J."/>
            <person name="Rosling A."/>
        </authorList>
    </citation>
    <scope>NUCLEOTIDE SEQUENCE</scope>
    <source>
        <strain evidence="1">28 12/20/2015</strain>
    </source>
</reference>
<feature type="non-terminal residue" evidence="1">
    <location>
        <position position="1"/>
    </location>
</feature>
<evidence type="ECO:0000313" key="2">
    <source>
        <dbReference type="Proteomes" id="UP000789366"/>
    </source>
</evidence>
<feature type="non-terminal residue" evidence="1">
    <location>
        <position position="74"/>
    </location>
</feature>
<organism evidence="1 2">
    <name type="scientific">Cetraspora pellucida</name>
    <dbReference type="NCBI Taxonomy" id="1433469"/>
    <lineage>
        <taxon>Eukaryota</taxon>
        <taxon>Fungi</taxon>
        <taxon>Fungi incertae sedis</taxon>
        <taxon>Mucoromycota</taxon>
        <taxon>Glomeromycotina</taxon>
        <taxon>Glomeromycetes</taxon>
        <taxon>Diversisporales</taxon>
        <taxon>Gigasporaceae</taxon>
        <taxon>Cetraspora</taxon>
    </lineage>
</organism>